<dbReference type="SUPFAM" id="SSF52172">
    <property type="entry name" value="CheY-like"/>
    <property type="match status" value="1"/>
</dbReference>
<dbReference type="Gene3D" id="3.40.50.2300">
    <property type="match status" value="1"/>
</dbReference>
<dbReference type="STRING" id="477680.SAMN05421788_11117"/>
<evidence type="ECO:0000313" key="5">
    <source>
        <dbReference type="Proteomes" id="UP000186917"/>
    </source>
</evidence>
<evidence type="ECO:0000256" key="1">
    <source>
        <dbReference type="ARBA" id="ARBA00023125"/>
    </source>
</evidence>
<proteinExistence type="predicted"/>
<dbReference type="InterPro" id="IPR039420">
    <property type="entry name" value="WalR-like"/>
</dbReference>
<evidence type="ECO:0000259" key="3">
    <source>
        <dbReference type="PROSITE" id="PS50110"/>
    </source>
</evidence>
<dbReference type="GO" id="GO:0005829">
    <property type="term" value="C:cytosol"/>
    <property type="evidence" value="ECO:0007669"/>
    <property type="project" value="TreeGrafter"/>
</dbReference>
<dbReference type="EMBL" id="FTOR01000011">
    <property type="protein sequence ID" value="SIT32079.1"/>
    <property type="molecule type" value="Genomic_DNA"/>
</dbReference>
<keyword evidence="5" id="KW-1185">Reference proteome</keyword>
<dbReference type="GO" id="GO:0000976">
    <property type="term" value="F:transcription cis-regulatory region binding"/>
    <property type="evidence" value="ECO:0007669"/>
    <property type="project" value="TreeGrafter"/>
</dbReference>
<feature type="modified residue" description="4-aspartylphosphate" evidence="2">
    <location>
        <position position="50"/>
    </location>
</feature>
<dbReference type="PROSITE" id="PS50110">
    <property type="entry name" value="RESPONSE_REGULATORY"/>
    <property type="match status" value="1"/>
</dbReference>
<reference evidence="5" key="1">
    <citation type="submission" date="2017-01" db="EMBL/GenBank/DDBJ databases">
        <authorList>
            <person name="Varghese N."/>
            <person name="Submissions S."/>
        </authorList>
    </citation>
    <scope>NUCLEOTIDE SEQUENCE [LARGE SCALE GENOMIC DNA]</scope>
    <source>
        <strain evidence="5">DSM 21054</strain>
    </source>
</reference>
<keyword evidence="1 4" id="KW-0238">DNA-binding</keyword>
<accession>A0A1N7RAL0</accession>
<keyword evidence="2" id="KW-0597">Phosphoprotein</keyword>
<dbReference type="GO" id="GO:0032993">
    <property type="term" value="C:protein-DNA complex"/>
    <property type="evidence" value="ECO:0007669"/>
    <property type="project" value="TreeGrafter"/>
</dbReference>
<dbReference type="GO" id="GO:0006355">
    <property type="term" value="P:regulation of DNA-templated transcription"/>
    <property type="evidence" value="ECO:0007669"/>
    <property type="project" value="TreeGrafter"/>
</dbReference>
<dbReference type="InterPro" id="IPR001789">
    <property type="entry name" value="Sig_transdc_resp-reg_receiver"/>
</dbReference>
<dbReference type="SMART" id="SM00448">
    <property type="entry name" value="REC"/>
    <property type="match status" value="1"/>
</dbReference>
<dbReference type="PANTHER" id="PTHR48111">
    <property type="entry name" value="REGULATOR OF RPOS"/>
    <property type="match status" value="1"/>
</dbReference>
<dbReference type="PANTHER" id="PTHR48111:SF69">
    <property type="entry name" value="RESPONSE REGULATOR RECEIVER"/>
    <property type="match status" value="1"/>
</dbReference>
<evidence type="ECO:0000313" key="4">
    <source>
        <dbReference type="EMBL" id="SIT32079.1"/>
    </source>
</evidence>
<protein>
    <submittedName>
        <fullName evidence="4">DNA-binding response regulator, LytR/AlgR family</fullName>
    </submittedName>
</protein>
<evidence type="ECO:0000256" key="2">
    <source>
        <dbReference type="PROSITE-ProRule" id="PRU00169"/>
    </source>
</evidence>
<dbReference type="Pfam" id="PF00072">
    <property type="entry name" value="Response_reg"/>
    <property type="match status" value="1"/>
</dbReference>
<dbReference type="AlphaFoldDB" id="A0A1N7RAL0"/>
<dbReference type="Proteomes" id="UP000186917">
    <property type="component" value="Unassembled WGS sequence"/>
</dbReference>
<dbReference type="InterPro" id="IPR011006">
    <property type="entry name" value="CheY-like_superfamily"/>
</dbReference>
<name>A0A1N7RAL0_9BACT</name>
<gene>
    <name evidence="4" type="ORF">SAMN05421788_11117</name>
</gene>
<sequence length="233" mass="26427">MLLDDELPGLTYLRMLCQQIPGVEVVKAFNDPMKLLEESKELDFDVCILDIEMPGFNGLEIAQLLHNKPVIFTTAYKEYAAEAFDLDAIDYIRKPIQKERLEKALQKAADKLQPQLAPSQFVQLNTSQGKALLYFNQLLLITTSDMDKRDKLALLDNGQTILLKNISFTQLLQLLPPDQFCRINKKEILAVKAVGFFSHDEITTNIPGPEGKPLQLVLGEIYRTGFLQHTHAR</sequence>
<dbReference type="GO" id="GO:0000156">
    <property type="term" value="F:phosphorelay response regulator activity"/>
    <property type="evidence" value="ECO:0007669"/>
    <property type="project" value="TreeGrafter"/>
</dbReference>
<feature type="domain" description="Response regulatory" evidence="3">
    <location>
        <begin position="1"/>
        <end position="109"/>
    </location>
</feature>
<organism evidence="4 5">
    <name type="scientific">Filimonas lacunae</name>
    <dbReference type="NCBI Taxonomy" id="477680"/>
    <lineage>
        <taxon>Bacteria</taxon>
        <taxon>Pseudomonadati</taxon>
        <taxon>Bacteroidota</taxon>
        <taxon>Chitinophagia</taxon>
        <taxon>Chitinophagales</taxon>
        <taxon>Chitinophagaceae</taxon>
        <taxon>Filimonas</taxon>
    </lineage>
</organism>